<dbReference type="OrthoDB" id="25790at2759"/>
<sequence length="327" mass="35924">MADTEYCRDCKNTTLVVFDHATGDTICLECGLVLEEHFIDETCEWRSFDDDSNDPNRVGDPLNPLLSDTSYGLSTIIVSNNKPRNNNDSSSAATTTAGGGGGNNLLSRRCGLTNAGDESLMLIFKTIATMSERLNLVTHIKDRANEIYKKVVVGDQKKKIIKGRNRDAVSAACLFIACGQEHSTRTLNEIWTVANGVTKKSIGHEIVKIEKHLKAELGVEKEVVNAGNYVTRFCHKLGMTIQAIKATQEAVQKSEDFDIRRNPATLAAGVIFMISRLSKIDDEKKLLGDISLATGVAENTIRNACKDLHPYASRLIPEWYTTGSKAQ</sequence>
<proteinExistence type="predicted"/>
<name>A0A2G5CJP3_AQUCA</name>
<protein>
    <recommendedName>
        <fullName evidence="5">TFIIB-type domain-containing protein</fullName>
    </recommendedName>
</protein>
<dbReference type="InterPro" id="IPR000812">
    <property type="entry name" value="TFIIB"/>
</dbReference>
<evidence type="ECO:0000259" key="5">
    <source>
        <dbReference type="PROSITE" id="PS51134"/>
    </source>
</evidence>
<dbReference type="PROSITE" id="PS51134">
    <property type="entry name" value="ZF_TFIIB"/>
    <property type="match status" value="1"/>
</dbReference>
<dbReference type="Gene3D" id="1.10.472.170">
    <property type="match status" value="1"/>
</dbReference>
<dbReference type="InterPro" id="IPR013150">
    <property type="entry name" value="TFIIB_cyclin"/>
</dbReference>
<dbReference type="Gene3D" id="1.10.472.10">
    <property type="entry name" value="Cyclin-like"/>
    <property type="match status" value="1"/>
</dbReference>
<dbReference type="Pfam" id="PF08271">
    <property type="entry name" value="Zn_Ribbon_TF"/>
    <property type="match status" value="1"/>
</dbReference>
<keyword evidence="2" id="KW-0804">Transcription</keyword>
<dbReference type="PRINTS" id="PR00685">
    <property type="entry name" value="TIFACTORIIB"/>
</dbReference>
<dbReference type="EMBL" id="KZ305066">
    <property type="protein sequence ID" value="PIA31522.1"/>
    <property type="molecule type" value="Genomic_DNA"/>
</dbReference>
<reference evidence="6 7" key="1">
    <citation type="submission" date="2017-09" db="EMBL/GenBank/DDBJ databases">
        <title>WGS assembly of Aquilegia coerulea Goldsmith.</title>
        <authorList>
            <person name="Hodges S."/>
            <person name="Kramer E."/>
            <person name="Nordborg M."/>
            <person name="Tomkins J."/>
            <person name="Borevitz J."/>
            <person name="Derieg N."/>
            <person name="Yan J."/>
            <person name="Mihaltcheva S."/>
            <person name="Hayes R.D."/>
            <person name="Rokhsar D."/>
        </authorList>
    </citation>
    <scope>NUCLEOTIDE SEQUENCE [LARGE SCALE GENOMIC DNA]</scope>
    <source>
        <strain evidence="7">cv. Goldsmith</strain>
    </source>
</reference>
<dbReference type="InParanoid" id="A0A2G5CJP3"/>
<keyword evidence="3" id="KW-0862">Zinc</keyword>
<gene>
    <name evidence="6" type="ORF">AQUCO_04900078v1</name>
</gene>
<feature type="region of interest" description="Disordered" evidence="4">
    <location>
        <begin position="80"/>
        <end position="100"/>
    </location>
</feature>
<dbReference type="InterPro" id="IPR036915">
    <property type="entry name" value="Cyclin-like_sf"/>
</dbReference>
<dbReference type="STRING" id="218851.A0A2G5CJP3"/>
<accession>A0A2G5CJP3</accession>
<dbReference type="FunFam" id="1.10.472.170:FF:000001">
    <property type="entry name" value="Transcription initiation factor IIB"/>
    <property type="match status" value="1"/>
</dbReference>
<dbReference type="SUPFAM" id="SSF47954">
    <property type="entry name" value="Cyclin-like"/>
    <property type="match status" value="2"/>
</dbReference>
<dbReference type="GO" id="GO:0097550">
    <property type="term" value="C:transcription preinitiation complex"/>
    <property type="evidence" value="ECO:0007669"/>
    <property type="project" value="TreeGrafter"/>
</dbReference>
<keyword evidence="3" id="KW-0863">Zinc-finger</keyword>
<dbReference type="PANTHER" id="PTHR11618:SF78">
    <property type="entry name" value="TRANSCRIPTION INITIATION FACTOR IIB-2"/>
    <property type="match status" value="1"/>
</dbReference>
<evidence type="ECO:0000256" key="1">
    <source>
        <dbReference type="ARBA" id="ARBA00023015"/>
    </source>
</evidence>
<feature type="compositionally biased region" description="Low complexity" evidence="4">
    <location>
        <begin position="86"/>
        <end position="96"/>
    </location>
</feature>
<dbReference type="GO" id="GO:0005634">
    <property type="term" value="C:nucleus"/>
    <property type="evidence" value="ECO:0007669"/>
    <property type="project" value="TreeGrafter"/>
</dbReference>
<dbReference type="GO" id="GO:0008270">
    <property type="term" value="F:zinc ion binding"/>
    <property type="evidence" value="ECO:0007669"/>
    <property type="project" value="UniProtKB-KW"/>
</dbReference>
<feature type="domain" description="TFIIB-type" evidence="5">
    <location>
        <begin position="3"/>
        <end position="35"/>
    </location>
</feature>
<dbReference type="SUPFAM" id="SSF57783">
    <property type="entry name" value="Zinc beta-ribbon"/>
    <property type="match status" value="1"/>
</dbReference>
<evidence type="ECO:0000256" key="4">
    <source>
        <dbReference type="SAM" id="MobiDB-lite"/>
    </source>
</evidence>
<dbReference type="PANTHER" id="PTHR11618">
    <property type="entry name" value="TRANSCRIPTION INITIATION FACTOR IIB-RELATED"/>
    <property type="match status" value="1"/>
</dbReference>
<dbReference type="GO" id="GO:0017025">
    <property type="term" value="F:TBP-class protein binding"/>
    <property type="evidence" value="ECO:0007669"/>
    <property type="project" value="InterPro"/>
</dbReference>
<keyword evidence="7" id="KW-1185">Reference proteome</keyword>
<dbReference type="Pfam" id="PF00382">
    <property type="entry name" value="TFIIB"/>
    <property type="match status" value="2"/>
</dbReference>
<keyword evidence="1" id="KW-0805">Transcription regulation</keyword>
<dbReference type="InterPro" id="IPR013137">
    <property type="entry name" value="Znf_TFIIB"/>
</dbReference>
<evidence type="ECO:0000313" key="6">
    <source>
        <dbReference type="EMBL" id="PIA31522.1"/>
    </source>
</evidence>
<evidence type="ECO:0000313" key="7">
    <source>
        <dbReference type="Proteomes" id="UP000230069"/>
    </source>
</evidence>
<organism evidence="6 7">
    <name type="scientific">Aquilegia coerulea</name>
    <name type="common">Rocky mountain columbine</name>
    <dbReference type="NCBI Taxonomy" id="218851"/>
    <lineage>
        <taxon>Eukaryota</taxon>
        <taxon>Viridiplantae</taxon>
        <taxon>Streptophyta</taxon>
        <taxon>Embryophyta</taxon>
        <taxon>Tracheophyta</taxon>
        <taxon>Spermatophyta</taxon>
        <taxon>Magnoliopsida</taxon>
        <taxon>Ranunculales</taxon>
        <taxon>Ranunculaceae</taxon>
        <taxon>Thalictroideae</taxon>
        <taxon>Aquilegia</taxon>
    </lineage>
</organism>
<dbReference type="Proteomes" id="UP000230069">
    <property type="component" value="Unassembled WGS sequence"/>
</dbReference>
<dbReference type="AlphaFoldDB" id="A0A2G5CJP3"/>
<evidence type="ECO:0000256" key="3">
    <source>
        <dbReference type="PROSITE-ProRule" id="PRU00469"/>
    </source>
</evidence>
<keyword evidence="3" id="KW-0479">Metal-binding</keyword>
<evidence type="ECO:0000256" key="2">
    <source>
        <dbReference type="ARBA" id="ARBA00023163"/>
    </source>
</evidence>
<dbReference type="GO" id="GO:0070897">
    <property type="term" value="P:transcription preinitiation complex assembly"/>
    <property type="evidence" value="ECO:0007669"/>
    <property type="project" value="InterPro"/>
</dbReference>